<feature type="domain" description="No apical meristem-associated C-terminal" evidence="2">
    <location>
        <begin position="53"/>
        <end position="119"/>
    </location>
</feature>
<sequence>MGSMTQCWGTIKREVSRFCGIKNEQDRLNASGRTNDDRLSDAMRVFEALVGHQFSFLHCWVILRGQRKWEDKLKGVQEGWTRPRMPSDPSSTAQATESEEPDSAARPMGQDAAKKRRNPGQSGSETSIACLAMLQQMTTSREAVNQA</sequence>
<dbReference type="STRING" id="888268.A0A1E5VKK0"/>
<dbReference type="InterPro" id="IPR029466">
    <property type="entry name" value="NAM-associated_C"/>
</dbReference>
<keyword evidence="4" id="KW-1185">Reference proteome</keyword>
<accession>A0A1E5VKK0</accession>
<dbReference type="EMBL" id="LWDX02036738">
    <property type="protein sequence ID" value="OEL25663.1"/>
    <property type="molecule type" value="Genomic_DNA"/>
</dbReference>
<evidence type="ECO:0000259" key="2">
    <source>
        <dbReference type="Pfam" id="PF14303"/>
    </source>
</evidence>
<dbReference type="AlphaFoldDB" id="A0A1E5VKK0"/>
<name>A0A1E5VKK0_9POAL</name>
<dbReference type="Proteomes" id="UP000095767">
    <property type="component" value="Unassembled WGS sequence"/>
</dbReference>
<protein>
    <recommendedName>
        <fullName evidence="2">No apical meristem-associated C-terminal domain-containing protein</fullName>
    </recommendedName>
</protein>
<dbReference type="PANTHER" id="PTHR45125:SF3">
    <property type="entry name" value="NO-APICAL-MERISTEM-ASSOCIATED CARBOXY-TERMINAL DOMAIN PROTEIN"/>
    <property type="match status" value="1"/>
</dbReference>
<reference evidence="3 4" key="1">
    <citation type="submission" date="2016-09" db="EMBL/GenBank/DDBJ databases">
        <title>The draft genome of Dichanthelium oligosanthes: A C3 panicoid grass species.</title>
        <authorList>
            <person name="Studer A.J."/>
            <person name="Schnable J.C."/>
            <person name="Brutnell T.P."/>
        </authorList>
    </citation>
    <scope>NUCLEOTIDE SEQUENCE [LARGE SCALE GENOMIC DNA]</scope>
    <source>
        <strain evidence="4">cv. Kellogg 1175</strain>
        <tissue evidence="3">Leaf</tissue>
    </source>
</reference>
<evidence type="ECO:0000313" key="4">
    <source>
        <dbReference type="Proteomes" id="UP000095767"/>
    </source>
</evidence>
<gene>
    <name evidence="3" type="ORF">BAE44_0013318</name>
</gene>
<evidence type="ECO:0000256" key="1">
    <source>
        <dbReference type="SAM" id="MobiDB-lite"/>
    </source>
</evidence>
<dbReference type="OrthoDB" id="663059at2759"/>
<feature type="region of interest" description="Disordered" evidence="1">
    <location>
        <begin position="76"/>
        <end position="132"/>
    </location>
</feature>
<comment type="caution">
    <text evidence="3">The sequence shown here is derived from an EMBL/GenBank/DDBJ whole genome shotgun (WGS) entry which is preliminary data.</text>
</comment>
<dbReference type="Pfam" id="PF14303">
    <property type="entry name" value="NAM-associated"/>
    <property type="match status" value="1"/>
</dbReference>
<proteinExistence type="predicted"/>
<evidence type="ECO:0000313" key="3">
    <source>
        <dbReference type="EMBL" id="OEL25663.1"/>
    </source>
</evidence>
<organism evidence="3 4">
    <name type="scientific">Dichanthelium oligosanthes</name>
    <dbReference type="NCBI Taxonomy" id="888268"/>
    <lineage>
        <taxon>Eukaryota</taxon>
        <taxon>Viridiplantae</taxon>
        <taxon>Streptophyta</taxon>
        <taxon>Embryophyta</taxon>
        <taxon>Tracheophyta</taxon>
        <taxon>Spermatophyta</taxon>
        <taxon>Magnoliopsida</taxon>
        <taxon>Liliopsida</taxon>
        <taxon>Poales</taxon>
        <taxon>Poaceae</taxon>
        <taxon>PACMAD clade</taxon>
        <taxon>Panicoideae</taxon>
        <taxon>Panicodae</taxon>
        <taxon>Paniceae</taxon>
        <taxon>Dichantheliinae</taxon>
        <taxon>Dichanthelium</taxon>
    </lineage>
</organism>
<dbReference type="PANTHER" id="PTHR45125">
    <property type="entry name" value="F21J9.4-RELATED"/>
    <property type="match status" value="1"/>
</dbReference>